<dbReference type="GO" id="GO:0031397">
    <property type="term" value="P:negative regulation of protein ubiquitination"/>
    <property type="evidence" value="ECO:0007669"/>
    <property type="project" value="TreeGrafter"/>
</dbReference>
<name>A0A1Q9CIC3_SYMMI</name>
<dbReference type="GO" id="GO:0005634">
    <property type="term" value="C:nucleus"/>
    <property type="evidence" value="ECO:0007669"/>
    <property type="project" value="TreeGrafter"/>
</dbReference>
<dbReference type="Proteomes" id="UP000186817">
    <property type="component" value="Unassembled WGS sequence"/>
</dbReference>
<dbReference type="Gene3D" id="3.40.30.10">
    <property type="entry name" value="Glutaredoxin"/>
    <property type="match status" value="1"/>
</dbReference>
<dbReference type="AlphaFoldDB" id="A0A1Q9CIC3"/>
<dbReference type="PROSITE" id="PS51352">
    <property type="entry name" value="THIOREDOXIN_2"/>
    <property type="match status" value="1"/>
</dbReference>
<dbReference type="GO" id="GO:0030178">
    <property type="term" value="P:negative regulation of Wnt signaling pathway"/>
    <property type="evidence" value="ECO:0007669"/>
    <property type="project" value="TreeGrafter"/>
</dbReference>
<dbReference type="PANTHER" id="PTHR46472:SF1">
    <property type="entry name" value="NUCLEOREDOXIN"/>
    <property type="match status" value="1"/>
</dbReference>
<organism evidence="1 2">
    <name type="scientific">Symbiodinium microadriaticum</name>
    <name type="common">Dinoflagellate</name>
    <name type="synonym">Zooxanthella microadriatica</name>
    <dbReference type="NCBI Taxonomy" id="2951"/>
    <lineage>
        <taxon>Eukaryota</taxon>
        <taxon>Sar</taxon>
        <taxon>Alveolata</taxon>
        <taxon>Dinophyceae</taxon>
        <taxon>Suessiales</taxon>
        <taxon>Symbiodiniaceae</taxon>
        <taxon>Symbiodinium</taxon>
    </lineage>
</organism>
<proteinExistence type="predicted"/>
<keyword evidence="2" id="KW-1185">Reference proteome</keyword>
<evidence type="ECO:0000313" key="2">
    <source>
        <dbReference type="Proteomes" id="UP000186817"/>
    </source>
</evidence>
<dbReference type="SUPFAM" id="SSF52833">
    <property type="entry name" value="Thioredoxin-like"/>
    <property type="match status" value="1"/>
</dbReference>
<sequence length="355" mass="39083">MTTKTSHVAQSQSPQAETTEPSTMATLVQSYGLQLVDRSGKDFDVQQLTASDVIALYFSAHWCPPCRGFTPLLKKFHDTLQSLGDQSLRIIFVSSDNSEKEMWQYMYESHGDWLALKYDCKELKDRLSRQFQVSGIPALIILDSLGRQAVKDARSEVMAAASASSTQILATLSGWKAAAGVAAQVDTSSQIPSGTSVRVRGLQGSPENNGLEGVVQSFDSSKRRYVVQIGERPLSLKAANLLQLLSLQVCRGEGEEPSEWVQAQVADFDDATGQYLCRLSKEADEVLPRDLRQPSQARLGVGAIVAVQGLQAGEWNEKNGKVTEFDEERQRYQVQVESGKALKIKPENIRLFPLA</sequence>
<protein>
    <submittedName>
        <fullName evidence="1">Nucleoredoxin-like protein 2</fullName>
    </submittedName>
</protein>
<reference evidence="1 2" key="1">
    <citation type="submission" date="2016-02" db="EMBL/GenBank/DDBJ databases">
        <title>Genome analysis of coral dinoflagellate symbionts highlights evolutionary adaptations to a symbiotic lifestyle.</title>
        <authorList>
            <person name="Aranda M."/>
            <person name="Li Y."/>
            <person name="Liew Y.J."/>
            <person name="Baumgarten S."/>
            <person name="Simakov O."/>
            <person name="Wilson M."/>
            <person name="Piel J."/>
            <person name="Ashoor H."/>
            <person name="Bougouffa S."/>
            <person name="Bajic V.B."/>
            <person name="Ryu T."/>
            <person name="Ravasi T."/>
            <person name="Bayer T."/>
            <person name="Micklem G."/>
            <person name="Kim H."/>
            <person name="Bhak J."/>
            <person name="Lajeunesse T.C."/>
            <person name="Voolstra C.R."/>
        </authorList>
    </citation>
    <scope>NUCLEOTIDE SEQUENCE [LARGE SCALE GENOMIC DNA]</scope>
    <source>
        <strain evidence="1 2">CCMP2467</strain>
    </source>
</reference>
<comment type="caution">
    <text evidence="1">The sequence shown here is derived from an EMBL/GenBank/DDBJ whole genome shotgun (WGS) entry which is preliminary data.</text>
</comment>
<evidence type="ECO:0000313" key="1">
    <source>
        <dbReference type="EMBL" id="OLP82689.1"/>
    </source>
</evidence>
<gene>
    <name evidence="1" type="primary">Nxnl2</name>
    <name evidence="1" type="ORF">AK812_SmicGene36624</name>
</gene>
<dbReference type="InterPro" id="IPR012336">
    <property type="entry name" value="Thioredoxin-like_fold"/>
</dbReference>
<dbReference type="EMBL" id="LSRX01001173">
    <property type="protein sequence ID" value="OLP82689.1"/>
    <property type="molecule type" value="Genomic_DNA"/>
</dbReference>
<accession>A0A1Q9CIC3</accession>
<dbReference type="InterPro" id="IPR013766">
    <property type="entry name" value="Thioredoxin_domain"/>
</dbReference>
<dbReference type="InterPro" id="IPR036249">
    <property type="entry name" value="Thioredoxin-like_sf"/>
</dbReference>
<dbReference type="OMA" id="KYDCKEL"/>
<dbReference type="OrthoDB" id="409136at2759"/>
<dbReference type="PANTHER" id="PTHR46472">
    <property type="entry name" value="NUCLEOREDOXIN"/>
    <property type="match status" value="1"/>
</dbReference>
<dbReference type="Pfam" id="PF13905">
    <property type="entry name" value="Thioredoxin_8"/>
    <property type="match status" value="1"/>
</dbReference>
<dbReference type="GO" id="GO:0004791">
    <property type="term" value="F:thioredoxin-disulfide reductase (NADPH) activity"/>
    <property type="evidence" value="ECO:0007669"/>
    <property type="project" value="TreeGrafter"/>
</dbReference>